<dbReference type="Pfam" id="PF01042">
    <property type="entry name" value="Ribonuc_L-PSP"/>
    <property type="match status" value="1"/>
</dbReference>
<reference evidence="3" key="1">
    <citation type="journal article" date="2011" name="PLoS Genet.">
        <title>Azospirillum genomes reveal transition of bacteria from aquatic to terrestrial environments.</title>
        <authorList>
            <person name="Wisniewski-Dye F."/>
            <person name="Borziak K."/>
            <person name="Khalsa-Moyers G."/>
            <person name="Alexandre G."/>
            <person name="Sukharnikov L.O."/>
            <person name="Wuichet K."/>
            <person name="Hurst G.B."/>
            <person name="McDonald W.H."/>
            <person name="Robertson J.S."/>
            <person name="Barbe V."/>
            <person name="Calteau A."/>
            <person name="Rouy Z."/>
            <person name="Mangenot S."/>
            <person name="Prigent-Combaret C."/>
            <person name="Normand P."/>
            <person name="Boyer M."/>
            <person name="Siguier P."/>
            <person name="Dessaux Y."/>
            <person name="Elmerich C."/>
            <person name="Condemine G."/>
            <person name="Krishnen G."/>
            <person name="Kennedy I."/>
            <person name="Paterson A.H."/>
            <person name="Gonzalez V."/>
            <person name="Mavingui P."/>
            <person name="Zhulin I.B."/>
        </authorList>
    </citation>
    <scope>NUCLEOTIDE SEQUENCE [LARGE SCALE GENOMIC DNA]</scope>
    <source>
        <strain evidence="3">4B</strain>
    </source>
</reference>
<keyword evidence="3" id="KW-1185">Reference proteome</keyword>
<dbReference type="PANTHER" id="PTHR47328">
    <property type="match status" value="1"/>
</dbReference>
<dbReference type="Proteomes" id="UP000005667">
    <property type="component" value="Plasmid AZO_p2"/>
</dbReference>
<dbReference type="KEGG" id="ali:AZOLI_p20669"/>
<proteinExistence type="inferred from homology"/>
<protein>
    <submittedName>
        <fullName evidence="2">Endoribonuclease L-PSP</fullName>
    </submittedName>
</protein>
<dbReference type="HOGENOM" id="CLU_100715_6_1_5"/>
<dbReference type="PROSITE" id="PS01094">
    <property type="entry name" value="UPF0076"/>
    <property type="match status" value="1"/>
</dbReference>
<evidence type="ECO:0000313" key="2">
    <source>
        <dbReference type="EMBL" id="CBS89780.1"/>
    </source>
</evidence>
<evidence type="ECO:0000256" key="1">
    <source>
        <dbReference type="ARBA" id="ARBA00010552"/>
    </source>
</evidence>
<organism evidence="2 3">
    <name type="scientific">Azospirillum lipoferum (strain 4B)</name>
    <dbReference type="NCBI Taxonomy" id="862719"/>
    <lineage>
        <taxon>Bacteria</taxon>
        <taxon>Pseudomonadati</taxon>
        <taxon>Pseudomonadota</taxon>
        <taxon>Alphaproteobacteria</taxon>
        <taxon>Rhodospirillales</taxon>
        <taxon>Azospirillaceae</taxon>
        <taxon>Azospirillum</taxon>
    </lineage>
</organism>
<dbReference type="Gene3D" id="3.30.1330.40">
    <property type="entry name" value="RutC-like"/>
    <property type="match status" value="1"/>
</dbReference>
<dbReference type="SUPFAM" id="SSF55298">
    <property type="entry name" value="YjgF-like"/>
    <property type="match status" value="1"/>
</dbReference>
<keyword evidence="2" id="KW-0614">Plasmid</keyword>
<evidence type="ECO:0000313" key="3">
    <source>
        <dbReference type="Proteomes" id="UP000005667"/>
    </source>
</evidence>
<name>G7ZD03_AZOL4</name>
<gene>
    <name evidence="2" type="ordered locus">AZOLI_p20669</name>
</gene>
<geneLocation type="plasmid" evidence="2 3">
    <name>AZO_p2</name>
</geneLocation>
<dbReference type="InterPro" id="IPR019897">
    <property type="entry name" value="RidA_CS"/>
</dbReference>
<dbReference type="PANTHER" id="PTHR47328:SF1">
    <property type="entry name" value="RUTC FAMILY PROTEIN YOAB"/>
    <property type="match status" value="1"/>
</dbReference>
<dbReference type="InterPro" id="IPR035709">
    <property type="entry name" value="YoaB-like"/>
</dbReference>
<accession>G7ZD03</accession>
<sequence length="120" mass="13033">MEHHPVTIQRFHPTPRLCDMVIHKDTVYLAGQIVDDGSTTVEAQTRDVLRQIDALLAEAGTSKSNILTATVYLADIATFPEMNAAWDAWVDKANPPARATVEAKLADPSILVEIVVVAGL</sequence>
<dbReference type="AlphaFoldDB" id="G7ZD03"/>
<dbReference type="InterPro" id="IPR006175">
    <property type="entry name" value="YjgF/YER057c/UK114"/>
</dbReference>
<comment type="similarity">
    <text evidence="1">Belongs to the RutC family.</text>
</comment>
<dbReference type="CDD" id="cd06150">
    <property type="entry name" value="YjgF_YER057c_UK114_like_2"/>
    <property type="match status" value="1"/>
</dbReference>
<dbReference type="EMBL" id="FQ311870">
    <property type="protein sequence ID" value="CBS89780.1"/>
    <property type="molecule type" value="Genomic_DNA"/>
</dbReference>
<dbReference type="InterPro" id="IPR035959">
    <property type="entry name" value="RutC-like_sf"/>
</dbReference>